<dbReference type="EMBL" id="CM001441">
    <property type="protein sequence ID" value="EHQ90555.1"/>
    <property type="molecule type" value="Genomic_DNA"/>
</dbReference>
<dbReference type="InterPro" id="IPR013325">
    <property type="entry name" value="RNA_pol_sigma_r2"/>
</dbReference>
<dbReference type="SUPFAM" id="SSF88946">
    <property type="entry name" value="Sigma2 domain of RNA polymerase sigma factors"/>
    <property type="match status" value="1"/>
</dbReference>
<feature type="domain" description="RNA polymerase sigma-70 region 2" evidence="6">
    <location>
        <begin position="22"/>
        <end position="89"/>
    </location>
</feature>
<dbReference type="PANTHER" id="PTHR43133:SF8">
    <property type="entry name" value="RNA POLYMERASE SIGMA FACTOR HI_1459-RELATED"/>
    <property type="match status" value="1"/>
</dbReference>
<dbReference type="Pfam" id="PF04542">
    <property type="entry name" value="Sigma70_r2"/>
    <property type="match status" value="1"/>
</dbReference>
<evidence type="ECO:0000259" key="7">
    <source>
        <dbReference type="Pfam" id="PF08281"/>
    </source>
</evidence>
<sequence length="185" mass="21752">MDNLNFIANIKRKNKRALEFVVDHYSSLVYKVIRGVLPASDCEAISEECMNDVFWLVWCNIDSFDETKGDFKSWIAAIAKYKAIDCRRKLYKQSQWVSFSDGTMYKEISTEEIVVTKENRKELMNAINDMKDEDREIFIRRYFLGEGIENIARAFSVDRNVVDKRLSRGRQYLKEKLVFGKGEML</sequence>
<evidence type="ECO:0000259" key="6">
    <source>
        <dbReference type="Pfam" id="PF04542"/>
    </source>
</evidence>
<evidence type="ECO:0000256" key="5">
    <source>
        <dbReference type="ARBA" id="ARBA00023163"/>
    </source>
</evidence>
<organism evidence="8 9">
    <name type="scientific">Desulfosporosinus youngiae DSM 17734</name>
    <dbReference type="NCBI Taxonomy" id="768710"/>
    <lineage>
        <taxon>Bacteria</taxon>
        <taxon>Bacillati</taxon>
        <taxon>Bacillota</taxon>
        <taxon>Clostridia</taxon>
        <taxon>Eubacteriales</taxon>
        <taxon>Desulfitobacteriaceae</taxon>
        <taxon>Desulfosporosinus</taxon>
    </lineage>
</organism>
<dbReference type="GO" id="GO:0016987">
    <property type="term" value="F:sigma factor activity"/>
    <property type="evidence" value="ECO:0007669"/>
    <property type="project" value="UniProtKB-KW"/>
</dbReference>
<dbReference type="RefSeq" id="WP_007785002.1">
    <property type="nucleotide sequence ID" value="NZ_CM001441.1"/>
</dbReference>
<keyword evidence="3" id="KW-0731">Sigma factor</keyword>
<accession>H5XWP7</accession>
<proteinExistence type="inferred from homology"/>
<dbReference type="InterPro" id="IPR013324">
    <property type="entry name" value="RNA_pol_sigma_r3/r4-like"/>
</dbReference>
<dbReference type="SUPFAM" id="SSF88659">
    <property type="entry name" value="Sigma3 and sigma4 domains of RNA polymerase sigma factors"/>
    <property type="match status" value="1"/>
</dbReference>
<feature type="domain" description="RNA polymerase sigma factor 70 region 4 type 2" evidence="7">
    <location>
        <begin position="121"/>
        <end position="172"/>
    </location>
</feature>
<dbReference type="Pfam" id="PF08281">
    <property type="entry name" value="Sigma70_r4_2"/>
    <property type="match status" value="1"/>
</dbReference>
<dbReference type="GO" id="GO:0003677">
    <property type="term" value="F:DNA binding"/>
    <property type="evidence" value="ECO:0007669"/>
    <property type="project" value="UniProtKB-KW"/>
</dbReference>
<dbReference type="InterPro" id="IPR013249">
    <property type="entry name" value="RNA_pol_sigma70_r4_t2"/>
</dbReference>
<evidence type="ECO:0000313" key="9">
    <source>
        <dbReference type="Proteomes" id="UP000005104"/>
    </source>
</evidence>
<dbReference type="Proteomes" id="UP000005104">
    <property type="component" value="Chromosome"/>
</dbReference>
<protein>
    <submittedName>
        <fullName evidence="8">RNA polymerase sigma factor, sigma-70 family</fullName>
    </submittedName>
</protein>
<dbReference type="InterPro" id="IPR014284">
    <property type="entry name" value="RNA_pol_sigma-70_dom"/>
</dbReference>
<keyword evidence="9" id="KW-1185">Reference proteome</keyword>
<comment type="similarity">
    <text evidence="1">Belongs to the sigma-70 factor family. ECF subfamily.</text>
</comment>
<dbReference type="NCBIfam" id="TIGR02937">
    <property type="entry name" value="sigma70-ECF"/>
    <property type="match status" value="1"/>
</dbReference>
<dbReference type="InterPro" id="IPR007627">
    <property type="entry name" value="RNA_pol_sigma70_r2"/>
</dbReference>
<dbReference type="GO" id="GO:0006352">
    <property type="term" value="P:DNA-templated transcription initiation"/>
    <property type="evidence" value="ECO:0007669"/>
    <property type="project" value="InterPro"/>
</dbReference>
<gene>
    <name evidence="8" type="ORF">DesyoDRAFT_3550</name>
</gene>
<dbReference type="eggNOG" id="COG1595">
    <property type="taxonomic scope" value="Bacteria"/>
</dbReference>
<dbReference type="InterPro" id="IPR039425">
    <property type="entry name" value="RNA_pol_sigma-70-like"/>
</dbReference>
<evidence type="ECO:0000256" key="1">
    <source>
        <dbReference type="ARBA" id="ARBA00010641"/>
    </source>
</evidence>
<keyword evidence="5" id="KW-0804">Transcription</keyword>
<keyword evidence="4" id="KW-0238">DNA-binding</keyword>
<dbReference type="PANTHER" id="PTHR43133">
    <property type="entry name" value="RNA POLYMERASE ECF-TYPE SIGMA FACTO"/>
    <property type="match status" value="1"/>
</dbReference>
<evidence type="ECO:0000256" key="2">
    <source>
        <dbReference type="ARBA" id="ARBA00023015"/>
    </source>
</evidence>
<name>H5XWP7_9FIRM</name>
<evidence type="ECO:0000256" key="3">
    <source>
        <dbReference type="ARBA" id="ARBA00023082"/>
    </source>
</evidence>
<reference evidence="8 9" key="1">
    <citation type="submission" date="2011-11" db="EMBL/GenBank/DDBJ databases">
        <title>The Noncontiguous Finished genome of Desulfosporosinus youngiae DSM 17734.</title>
        <authorList>
            <consortium name="US DOE Joint Genome Institute (JGI-PGF)"/>
            <person name="Lucas S."/>
            <person name="Han J."/>
            <person name="Lapidus A."/>
            <person name="Cheng J.-F."/>
            <person name="Goodwin L."/>
            <person name="Pitluck S."/>
            <person name="Peters L."/>
            <person name="Ovchinnikova G."/>
            <person name="Lu M."/>
            <person name="Land M.L."/>
            <person name="Hauser L."/>
            <person name="Pester M."/>
            <person name="Spring S."/>
            <person name="Ollivier B."/>
            <person name="Rattei T."/>
            <person name="Klenk H.-P."/>
            <person name="Wagner M."/>
            <person name="Loy A."/>
            <person name="Woyke T.J."/>
        </authorList>
    </citation>
    <scope>NUCLEOTIDE SEQUENCE [LARGE SCALE GENOMIC DNA]</scope>
    <source>
        <strain evidence="8 9">DSM 17734</strain>
    </source>
</reference>
<evidence type="ECO:0000313" key="8">
    <source>
        <dbReference type="EMBL" id="EHQ90555.1"/>
    </source>
</evidence>
<dbReference type="STRING" id="768710.DesyoDRAFT_3550"/>
<keyword evidence="2" id="KW-0805">Transcription regulation</keyword>
<dbReference type="Gene3D" id="1.10.10.10">
    <property type="entry name" value="Winged helix-like DNA-binding domain superfamily/Winged helix DNA-binding domain"/>
    <property type="match status" value="1"/>
</dbReference>
<dbReference type="AlphaFoldDB" id="H5XWP7"/>
<dbReference type="HOGENOM" id="CLU_047691_9_7_9"/>
<dbReference type="OrthoDB" id="2678696at2"/>
<dbReference type="InterPro" id="IPR036388">
    <property type="entry name" value="WH-like_DNA-bd_sf"/>
</dbReference>
<dbReference type="Gene3D" id="1.10.1740.10">
    <property type="match status" value="1"/>
</dbReference>
<evidence type="ECO:0000256" key="4">
    <source>
        <dbReference type="ARBA" id="ARBA00023125"/>
    </source>
</evidence>